<gene>
    <name evidence="1" type="ORF">EXIGLDRAFT_766286</name>
</gene>
<sequence>MPESRIYPPAHASVQVLVYLYPVPITPTCPPPDIDNRFADLLLVLERAGLHFVLQLATAGNILPSLQSQLRAHLSAMRLTFPQLIDDGRPWTPIKFFQFSEAEPWYLRAVNRIDLPDRLYTLDTLLNTGVLHTRPPHPVHDTPMLWLGSPQWQAPFFLPWTRRSTGLLKYKARIAWLRVTPATAPAFSTSSFVSFTTSTKRSLLTSNVEQDAQLLLHAPSSSSRRLVLRLPLQVAPPATLTVLSSPANNAASLDHRVQPANDPVPPAPPVAFDDAAYQYSISRFAACVTPSPRTDLPPALKKWSQELTQLSSHLVKQLAPVVDRKLRIRARTVEEAADLLIKYIRRLLFREAQGLGFHAGETSTHSMLVRGRIALAGPDNRRLLFSYQGFDVLIGTASGPGPAIAVLREAIRHNMQDPHLWPTSQVWKIPDIHQPHPSNNADNMQETGLLCALLLFHYSAVPPSLHPVAWFAMQSTLREAIDASKTDLLTLQGMPTAFITAWRTDRTSVNTDDLELALDSDVTLASFLALPSSDQEEVANRSLRKLLLGLLHGRAEDEAYVNFRKGFNPFIDVLFFPQGRDLVELTKFFWGGALRKPCDILGTLEIHFSDGQSINTSYTEPSAVYGQLKDAPREEVLFLLALHDWIEGPVSGDLSNAARFLKACTAHDSLLPNTRIQIEFEPDTPGPPAIAVCTSTFTVPSVTDFEWLWDLYSGSRQSSLSPTAFFDALFSEITNVFNAP</sequence>
<dbReference type="Proteomes" id="UP000077266">
    <property type="component" value="Unassembled WGS sequence"/>
</dbReference>
<proteinExistence type="predicted"/>
<dbReference type="InParanoid" id="A0A165JV15"/>
<keyword evidence="2" id="KW-1185">Reference proteome</keyword>
<name>A0A165JV15_EXIGL</name>
<accession>A0A165JV15</accession>
<dbReference type="AlphaFoldDB" id="A0A165JV15"/>
<evidence type="ECO:0000313" key="1">
    <source>
        <dbReference type="EMBL" id="KZV95372.1"/>
    </source>
</evidence>
<protein>
    <submittedName>
        <fullName evidence="1">Uncharacterized protein</fullName>
    </submittedName>
</protein>
<evidence type="ECO:0000313" key="2">
    <source>
        <dbReference type="Proteomes" id="UP000077266"/>
    </source>
</evidence>
<dbReference type="EMBL" id="KV425958">
    <property type="protein sequence ID" value="KZV95372.1"/>
    <property type="molecule type" value="Genomic_DNA"/>
</dbReference>
<reference evidence="1 2" key="1">
    <citation type="journal article" date="2016" name="Mol. Biol. Evol.">
        <title>Comparative Genomics of Early-Diverging Mushroom-Forming Fungi Provides Insights into the Origins of Lignocellulose Decay Capabilities.</title>
        <authorList>
            <person name="Nagy L.G."/>
            <person name="Riley R."/>
            <person name="Tritt A."/>
            <person name="Adam C."/>
            <person name="Daum C."/>
            <person name="Floudas D."/>
            <person name="Sun H."/>
            <person name="Yadav J.S."/>
            <person name="Pangilinan J."/>
            <person name="Larsson K.H."/>
            <person name="Matsuura K."/>
            <person name="Barry K."/>
            <person name="Labutti K."/>
            <person name="Kuo R."/>
            <person name="Ohm R.A."/>
            <person name="Bhattacharya S.S."/>
            <person name="Shirouzu T."/>
            <person name="Yoshinaga Y."/>
            <person name="Martin F.M."/>
            <person name="Grigoriev I.V."/>
            <person name="Hibbett D.S."/>
        </authorList>
    </citation>
    <scope>NUCLEOTIDE SEQUENCE [LARGE SCALE GENOMIC DNA]</scope>
    <source>
        <strain evidence="1 2">HHB12029</strain>
    </source>
</reference>
<organism evidence="1 2">
    <name type="scientific">Exidia glandulosa HHB12029</name>
    <dbReference type="NCBI Taxonomy" id="1314781"/>
    <lineage>
        <taxon>Eukaryota</taxon>
        <taxon>Fungi</taxon>
        <taxon>Dikarya</taxon>
        <taxon>Basidiomycota</taxon>
        <taxon>Agaricomycotina</taxon>
        <taxon>Agaricomycetes</taxon>
        <taxon>Auriculariales</taxon>
        <taxon>Exidiaceae</taxon>
        <taxon>Exidia</taxon>
    </lineage>
</organism>